<evidence type="ECO:0000256" key="1">
    <source>
        <dbReference type="PROSITE-ProRule" id="PRU10141"/>
    </source>
</evidence>
<dbReference type="EMBL" id="KC951854">
    <property type="protein sequence ID" value="AGZ95454.1"/>
    <property type="molecule type" value="Genomic_DNA"/>
</dbReference>
<dbReference type="GO" id="GO:0004672">
    <property type="term" value="F:protein kinase activity"/>
    <property type="evidence" value="ECO:0007669"/>
    <property type="project" value="InterPro"/>
</dbReference>
<feature type="binding site" evidence="1">
    <location>
        <position position="51"/>
    </location>
    <ligand>
        <name>ATP</name>
        <dbReference type="ChEBI" id="CHEBI:30616"/>
    </ligand>
</feature>
<keyword evidence="1" id="KW-0547">Nucleotide-binding</keyword>
<keyword evidence="3" id="KW-0418">Kinase</keyword>
<accession>A0A075CIH3</accession>
<dbReference type="Proteomes" id="UP000134642">
    <property type="component" value="Segment"/>
</dbReference>
<evidence type="ECO:0000313" key="3">
    <source>
        <dbReference type="EMBL" id="AGZ95454.1"/>
    </source>
</evidence>
<keyword evidence="3" id="KW-0808">Transferase</keyword>
<keyword evidence="1" id="KW-0067">ATP-binding</keyword>
<dbReference type="Gene3D" id="1.10.510.10">
    <property type="entry name" value="Transferase(Phosphotransferase) domain 1"/>
    <property type="match status" value="1"/>
</dbReference>
<dbReference type="InterPro" id="IPR050235">
    <property type="entry name" value="CK1_Ser-Thr_kinase"/>
</dbReference>
<evidence type="ECO:0000313" key="4">
    <source>
        <dbReference type="Proteomes" id="UP000134642"/>
    </source>
</evidence>
<dbReference type="PROSITE" id="PS00107">
    <property type="entry name" value="PROTEIN_KINASE_ATP"/>
    <property type="match status" value="1"/>
</dbReference>
<feature type="domain" description="Protein kinase" evidence="2">
    <location>
        <begin position="23"/>
        <end position="305"/>
    </location>
</feature>
<reference evidence="3 4" key="1">
    <citation type="journal article" date="2014" name="Vet. Microbiol.">
        <title>Complete genome sequence analysis of goatpox virus isolated from China shows high variation.</title>
        <authorList>
            <person name="Zeng X."/>
            <person name="Chi X."/>
            <person name="Li W."/>
            <person name="Hao W."/>
            <person name="Li M."/>
            <person name="Huang X."/>
            <person name="Huang Y."/>
            <person name="Rock D.L."/>
            <person name="Luo S."/>
            <person name="Wang S."/>
        </authorList>
    </citation>
    <scope>NUCLEOTIDE SEQUENCE [LARGE SCALE GENOMIC DNA]</scope>
    <source>
        <strain evidence="3">FZ</strain>
    </source>
</reference>
<organism evidence="3 4">
    <name type="scientific">Goatpox virus FZ</name>
    <dbReference type="NCBI Taxonomy" id="1416740"/>
    <lineage>
        <taxon>Viruses</taxon>
        <taxon>Varidnaviria</taxon>
        <taxon>Bamfordvirae</taxon>
        <taxon>Nucleocytoviricota</taxon>
        <taxon>Pokkesviricetes</taxon>
        <taxon>Chitovirales</taxon>
        <taxon>Poxviridae</taxon>
        <taxon>Chordopoxvirinae</taxon>
        <taxon>Capripoxvirus</taxon>
        <taxon>Capripoxvirus goatpox</taxon>
        <taxon>Goatpox virus</taxon>
    </lineage>
</organism>
<name>A0A075CIH3_9POXV</name>
<protein>
    <submittedName>
        <fullName evidence="3">Ser/Thr protein kinase</fullName>
    </submittedName>
</protein>
<dbReference type="Pfam" id="PF00069">
    <property type="entry name" value="Pkinase"/>
    <property type="match status" value="1"/>
</dbReference>
<dbReference type="GO" id="GO:0005524">
    <property type="term" value="F:ATP binding"/>
    <property type="evidence" value="ECO:0007669"/>
    <property type="project" value="UniProtKB-UniRule"/>
</dbReference>
<sequence length="305" mass="35639">MPKRNINVFEEGDVLVDSLKKEWRLGKIIGQGGFGFIFLAYSQNNEEYVVKIEPKSNGPLFVEQVFYQRIGKRDMITLWSKNNNIDHLGIPVFYGFGFHKKNGIDYRFIIINRLGCDLNKIIQCNNNKLPERSVFLIASKIIMILKYLHENGYTHSDIKASNIAIDINNKNKIYLLDYGLSYRFMINGNHVEYKRDPKKMHNGTIEYTSIDMHKGVSPSRRGDLEILGYCIIKWLGGKLPWEDDLKNCKYVMESKIRYMNDIGNLMTVSLGSNYPEKILKYFNYIKTLQYDSIPDYEKIMSFFLL</sequence>
<dbReference type="InterPro" id="IPR011009">
    <property type="entry name" value="Kinase-like_dom_sf"/>
</dbReference>
<evidence type="ECO:0000259" key="2">
    <source>
        <dbReference type="PROSITE" id="PS50011"/>
    </source>
</evidence>
<dbReference type="PANTHER" id="PTHR11909">
    <property type="entry name" value="CASEIN KINASE-RELATED"/>
    <property type="match status" value="1"/>
</dbReference>
<dbReference type="PROSITE" id="PS50011">
    <property type="entry name" value="PROTEIN_KINASE_DOM"/>
    <property type="match status" value="1"/>
</dbReference>
<dbReference type="SUPFAM" id="SSF56112">
    <property type="entry name" value="Protein kinase-like (PK-like)"/>
    <property type="match status" value="1"/>
</dbReference>
<dbReference type="SMART" id="SM00220">
    <property type="entry name" value="S_TKc"/>
    <property type="match status" value="1"/>
</dbReference>
<dbReference type="InterPro" id="IPR017441">
    <property type="entry name" value="Protein_kinase_ATP_BS"/>
</dbReference>
<dbReference type="InterPro" id="IPR000719">
    <property type="entry name" value="Prot_kinase_dom"/>
</dbReference>
<proteinExistence type="predicted"/>
<gene>
    <name evidence="3" type="primary">GTPV132</name>
</gene>
<dbReference type="CDD" id="cd14015">
    <property type="entry name" value="STKc_VRK"/>
    <property type="match status" value="1"/>
</dbReference>